<reference evidence="1" key="1">
    <citation type="journal article" date="2023" name="PLoS Negl. Trop. Dis.">
        <title>A genome sequence for Biomphalaria pfeifferi, the major vector snail for the human-infecting parasite Schistosoma mansoni.</title>
        <authorList>
            <person name="Bu L."/>
            <person name="Lu L."/>
            <person name="Laidemitt M.R."/>
            <person name="Zhang S.M."/>
            <person name="Mutuku M."/>
            <person name="Mkoji G."/>
            <person name="Steinauer M."/>
            <person name="Loker E.S."/>
        </authorList>
    </citation>
    <scope>NUCLEOTIDE SEQUENCE</scope>
    <source>
        <strain evidence="1">KasaAsao</strain>
    </source>
</reference>
<dbReference type="Proteomes" id="UP001233172">
    <property type="component" value="Unassembled WGS sequence"/>
</dbReference>
<proteinExistence type="predicted"/>
<dbReference type="AlphaFoldDB" id="A0AAD8B5K4"/>
<keyword evidence="2" id="KW-1185">Reference proteome</keyword>
<comment type="caution">
    <text evidence="1">The sequence shown here is derived from an EMBL/GenBank/DDBJ whole genome shotgun (WGS) entry which is preliminary data.</text>
</comment>
<dbReference type="EMBL" id="JASAOG010000145">
    <property type="protein sequence ID" value="KAK0047829.1"/>
    <property type="molecule type" value="Genomic_DNA"/>
</dbReference>
<name>A0AAD8B5K4_BIOPF</name>
<sequence>MYRLTCIVTLNVRAFQSQPPYFNVSTLLKSLDTSTILQRIHTPEVLRHPPYFNVSTLLKSLDTSTILQRLHTPEVFRHIHHTSTSPHF</sequence>
<accession>A0AAD8B5K4</accession>
<reference evidence="1" key="2">
    <citation type="submission" date="2023-04" db="EMBL/GenBank/DDBJ databases">
        <authorList>
            <person name="Bu L."/>
            <person name="Lu L."/>
            <person name="Laidemitt M.R."/>
            <person name="Zhang S.M."/>
            <person name="Mutuku M."/>
            <person name="Mkoji G."/>
            <person name="Steinauer M."/>
            <person name="Loker E.S."/>
        </authorList>
    </citation>
    <scope>NUCLEOTIDE SEQUENCE</scope>
    <source>
        <strain evidence="1">KasaAsao</strain>
        <tissue evidence="1">Whole Snail</tissue>
    </source>
</reference>
<evidence type="ECO:0000313" key="2">
    <source>
        <dbReference type="Proteomes" id="UP001233172"/>
    </source>
</evidence>
<gene>
    <name evidence="1" type="ORF">Bpfe_022753</name>
</gene>
<organism evidence="1 2">
    <name type="scientific">Biomphalaria pfeifferi</name>
    <name type="common">Bloodfluke planorb</name>
    <name type="synonym">Freshwater snail</name>
    <dbReference type="NCBI Taxonomy" id="112525"/>
    <lineage>
        <taxon>Eukaryota</taxon>
        <taxon>Metazoa</taxon>
        <taxon>Spiralia</taxon>
        <taxon>Lophotrochozoa</taxon>
        <taxon>Mollusca</taxon>
        <taxon>Gastropoda</taxon>
        <taxon>Heterobranchia</taxon>
        <taxon>Euthyneura</taxon>
        <taxon>Panpulmonata</taxon>
        <taxon>Hygrophila</taxon>
        <taxon>Lymnaeoidea</taxon>
        <taxon>Planorbidae</taxon>
        <taxon>Biomphalaria</taxon>
    </lineage>
</organism>
<evidence type="ECO:0000313" key="1">
    <source>
        <dbReference type="EMBL" id="KAK0047829.1"/>
    </source>
</evidence>
<protein>
    <submittedName>
        <fullName evidence="1">Uncharacterized protein</fullName>
    </submittedName>
</protein>